<dbReference type="InterPro" id="IPR016102">
    <property type="entry name" value="Succinyl-CoA_synth-like"/>
</dbReference>
<evidence type="ECO:0000256" key="5">
    <source>
        <dbReference type="HAMAP-Rule" id="MF_01988"/>
    </source>
</evidence>
<dbReference type="Gene3D" id="3.40.50.261">
    <property type="entry name" value="Succinyl-CoA synthetase domains"/>
    <property type="match status" value="1"/>
</dbReference>
<comment type="catalytic activity">
    <reaction evidence="5">
        <text>GTP + succinate + CoA = succinyl-CoA + GDP + phosphate</text>
        <dbReference type="Rhea" id="RHEA:22120"/>
        <dbReference type="ChEBI" id="CHEBI:30031"/>
        <dbReference type="ChEBI" id="CHEBI:37565"/>
        <dbReference type="ChEBI" id="CHEBI:43474"/>
        <dbReference type="ChEBI" id="CHEBI:57287"/>
        <dbReference type="ChEBI" id="CHEBI:57292"/>
        <dbReference type="ChEBI" id="CHEBI:58189"/>
    </reaction>
</comment>
<dbReference type="FunFam" id="3.40.50.720:FF:000277">
    <property type="entry name" value="Succinate--CoA ligase [ADP-forming] subunit alpha"/>
    <property type="match status" value="1"/>
</dbReference>
<dbReference type="UniPathway" id="UPA00223">
    <property type="reaction ID" value="UER00999"/>
</dbReference>
<feature type="binding site" evidence="5">
    <location>
        <begin position="17"/>
        <end position="20"/>
    </location>
    <ligand>
        <name>CoA</name>
        <dbReference type="ChEBI" id="CHEBI:57287"/>
    </ligand>
</feature>
<dbReference type="GO" id="GO:0004776">
    <property type="term" value="F:succinate-CoA ligase (GDP-forming) activity"/>
    <property type="evidence" value="ECO:0007669"/>
    <property type="project" value="TreeGrafter"/>
</dbReference>
<keyword evidence="9" id="KW-1185">Reference proteome</keyword>
<keyword evidence="2 5" id="KW-0436">Ligase</keyword>
<dbReference type="InterPro" id="IPR003781">
    <property type="entry name" value="CoA-bd"/>
</dbReference>
<dbReference type="eggNOG" id="COG0074">
    <property type="taxonomic scope" value="Bacteria"/>
</dbReference>
<dbReference type="GO" id="GO:0004775">
    <property type="term" value="F:succinate-CoA ligase (ADP-forming) activity"/>
    <property type="evidence" value="ECO:0007669"/>
    <property type="project" value="UniProtKB-UniRule"/>
</dbReference>
<comment type="pathway">
    <text evidence="5">Carbohydrate metabolism; tricarboxylic acid cycle; succinate from succinyl-CoA (ligase route): step 1/1.</text>
</comment>
<dbReference type="GO" id="GO:0009361">
    <property type="term" value="C:succinate-CoA ligase complex (ADP-forming)"/>
    <property type="evidence" value="ECO:0007669"/>
    <property type="project" value="TreeGrafter"/>
</dbReference>
<proteinExistence type="inferred from homology"/>
<dbReference type="EC" id="6.2.1.5" evidence="5"/>
<evidence type="ECO:0000259" key="7">
    <source>
        <dbReference type="SMART" id="SM00881"/>
    </source>
</evidence>
<dbReference type="InterPro" id="IPR036291">
    <property type="entry name" value="NAD(P)-bd_dom_sf"/>
</dbReference>
<dbReference type="NCBIfam" id="NF004230">
    <property type="entry name" value="PRK05678.1"/>
    <property type="match status" value="1"/>
</dbReference>
<evidence type="ECO:0000256" key="6">
    <source>
        <dbReference type="PIRSR" id="PIRSR001553-1"/>
    </source>
</evidence>
<feature type="binding site" evidence="5">
    <location>
        <position position="162"/>
    </location>
    <ligand>
        <name>substrate</name>
        <note>ligand shared with subunit beta</note>
    </ligand>
</feature>
<name>A0A0D8FSZ0_9ACTN</name>
<comment type="subunit">
    <text evidence="5">Heterotetramer of two alpha and two beta subunits.</text>
</comment>
<dbReference type="PROSITE" id="PS01216">
    <property type="entry name" value="SUCCINYL_COA_LIG_1"/>
    <property type="match status" value="1"/>
</dbReference>
<dbReference type="GO" id="GO:0000166">
    <property type="term" value="F:nucleotide binding"/>
    <property type="evidence" value="ECO:0007669"/>
    <property type="project" value="UniProtKB-KW"/>
</dbReference>
<dbReference type="EMBL" id="JXUW01000017">
    <property type="protein sequence ID" value="KJE76395.1"/>
    <property type="molecule type" value="Genomic_DNA"/>
</dbReference>
<dbReference type="PANTHER" id="PTHR11117:SF2">
    <property type="entry name" value="SUCCINATE--COA LIGASE [ADP_GDP-FORMING] SUBUNIT ALPHA, MITOCHONDRIAL"/>
    <property type="match status" value="1"/>
</dbReference>
<dbReference type="Pfam" id="PF02629">
    <property type="entry name" value="CoA_binding"/>
    <property type="match status" value="1"/>
</dbReference>
<dbReference type="InterPro" id="IPR005811">
    <property type="entry name" value="SUCC_ACL_C"/>
</dbReference>
<evidence type="ECO:0000313" key="9">
    <source>
        <dbReference type="Proteomes" id="UP000032336"/>
    </source>
</evidence>
<dbReference type="OrthoDB" id="9807196at2"/>
<dbReference type="InterPro" id="IPR033847">
    <property type="entry name" value="Citrt_syn/SCS-alpha_CS"/>
</dbReference>
<comment type="caution">
    <text evidence="8">The sequence shown here is derived from an EMBL/GenBank/DDBJ whole genome shotgun (WGS) entry which is preliminary data.</text>
</comment>
<dbReference type="PIRSF" id="PIRSF001553">
    <property type="entry name" value="SucCS_alpha"/>
    <property type="match status" value="1"/>
</dbReference>
<dbReference type="SMART" id="SM00881">
    <property type="entry name" value="CoA_binding"/>
    <property type="match status" value="1"/>
</dbReference>
<organism evidence="8 9">
    <name type="scientific">Ferrimicrobium acidiphilum DSM 19497</name>
    <dbReference type="NCBI Taxonomy" id="1121877"/>
    <lineage>
        <taxon>Bacteria</taxon>
        <taxon>Bacillati</taxon>
        <taxon>Actinomycetota</taxon>
        <taxon>Acidimicrobiia</taxon>
        <taxon>Acidimicrobiales</taxon>
        <taxon>Acidimicrobiaceae</taxon>
        <taxon>Ferrimicrobium</taxon>
    </lineage>
</organism>
<keyword evidence="3 5" id="KW-0547">Nucleotide-binding</keyword>
<keyword evidence="1 5" id="KW-0816">Tricarboxylic acid cycle</keyword>
<evidence type="ECO:0000256" key="3">
    <source>
        <dbReference type="ARBA" id="ARBA00022741"/>
    </source>
</evidence>
<evidence type="ECO:0000313" key="8">
    <source>
        <dbReference type="EMBL" id="KJE76395.1"/>
    </source>
</evidence>
<reference evidence="8 9" key="1">
    <citation type="submission" date="2015-01" db="EMBL/GenBank/DDBJ databases">
        <title>Draft genome of the acidophilic iron oxidizer Ferrimicrobium acidiphilum strain T23.</title>
        <authorList>
            <person name="Poehlein A."/>
            <person name="Eisen S."/>
            <person name="Schloemann M."/>
            <person name="Johnson B.D."/>
            <person name="Daniel R."/>
            <person name="Muehling M."/>
        </authorList>
    </citation>
    <scope>NUCLEOTIDE SEQUENCE [LARGE SCALE GENOMIC DNA]</scope>
    <source>
        <strain evidence="8 9">T23</strain>
    </source>
</reference>
<evidence type="ECO:0000256" key="4">
    <source>
        <dbReference type="ARBA" id="ARBA00060724"/>
    </source>
</evidence>
<dbReference type="InterPro" id="IPR005810">
    <property type="entry name" value="CoA_lig_alpha"/>
</dbReference>
<dbReference type="NCBIfam" id="TIGR01019">
    <property type="entry name" value="sucCoAalpha"/>
    <property type="match status" value="1"/>
</dbReference>
<dbReference type="Pfam" id="PF00549">
    <property type="entry name" value="Ligase_CoA"/>
    <property type="match status" value="1"/>
</dbReference>
<dbReference type="SUPFAM" id="SSF52210">
    <property type="entry name" value="Succinyl-CoA synthetase domains"/>
    <property type="match status" value="1"/>
</dbReference>
<dbReference type="FunFam" id="3.40.50.261:FF:000006">
    <property type="entry name" value="Succinate--CoA ligase [ADP-forming] subunit alpha"/>
    <property type="match status" value="1"/>
</dbReference>
<evidence type="ECO:0000256" key="1">
    <source>
        <dbReference type="ARBA" id="ARBA00022532"/>
    </source>
</evidence>
<feature type="active site" description="Tele-phosphohistidine intermediate" evidence="5 6">
    <location>
        <position position="250"/>
    </location>
</feature>
<evidence type="ECO:0000256" key="2">
    <source>
        <dbReference type="ARBA" id="ARBA00022598"/>
    </source>
</evidence>
<comment type="function">
    <text evidence="5">Succinyl-CoA synthetase functions in the citric acid cycle (TCA), coupling the hydrolysis of succinyl-CoA to the synthesis of either ATP or GTP and thus represents the only step of substrate-level phosphorylation in the TCA. The alpha subunit of the enzyme binds the substrates coenzyme A and phosphate, while succinate binding and nucleotide specificity is provided by the beta subunit.</text>
</comment>
<feature type="domain" description="CoA-binding" evidence="7">
    <location>
        <begin position="4"/>
        <end position="100"/>
    </location>
</feature>
<dbReference type="Gene3D" id="3.40.50.720">
    <property type="entry name" value="NAD(P)-binding Rossmann-like Domain"/>
    <property type="match status" value="1"/>
</dbReference>
<accession>A0A0D8FSZ0</accession>
<feature type="binding site" evidence="5">
    <location>
        <position position="43"/>
    </location>
    <ligand>
        <name>CoA</name>
        <dbReference type="ChEBI" id="CHEBI:57287"/>
    </ligand>
</feature>
<comment type="catalytic activity">
    <reaction evidence="5">
        <text>succinate + ATP + CoA = succinyl-CoA + ADP + phosphate</text>
        <dbReference type="Rhea" id="RHEA:17661"/>
        <dbReference type="ChEBI" id="CHEBI:30031"/>
        <dbReference type="ChEBI" id="CHEBI:30616"/>
        <dbReference type="ChEBI" id="CHEBI:43474"/>
        <dbReference type="ChEBI" id="CHEBI:57287"/>
        <dbReference type="ChEBI" id="CHEBI:57292"/>
        <dbReference type="ChEBI" id="CHEBI:456216"/>
        <dbReference type="EC" id="6.2.1.5"/>
    </reaction>
</comment>
<dbReference type="RefSeq" id="WP_035389809.1">
    <property type="nucleotide sequence ID" value="NZ_JQKF01000016.1"/>
</dbReference>
<dbReference type="PRINTS" id="PR01798">
    <property type="entry name" value="SCOASYNTHASE"/>
</dbReference>
<dbReference type="GO" id="GO:0006099">
    <property type="term" value="P:tricarboxylic acid cycle"/>
    <property type="evidence" value="ECO:0007669"/>
    <property type="project" value="UniProtKB-UniRule"/>
</dbReference>
<feature type="binding site" evidence="5">
    <location>
        <begin position="96"/>
        <end position="98"/>
    </location>
    <ligand>
        <name>CoA</name>
        <dbReference type="ChEBI" id="CHEBI:57287"/>
    </ligand>
</feature>
<dbReference type="HAMAP" id="MF_01988">
    <property type="entry name" value="Succ_CoA_alpha"/>
    <property type="match status" value="1"/>
</dbReference>
<dbReference type="STRING" id="1121877.FEAC_18790"/>
<dbReference type="SUPFAM" id="SSF51735">
    <property type="entry name" value="NAD(P)-binding Rossmann-fold domains"/>
    <property type="match status" value="1"/>
</dbReference>
<protein>
    <recommendedName>
        <fullName evidence="5">Succinate--CoA ligase [ADP-forming] subunit alpha</fullName>
        <ecNumber evidence="5">6.2.1.5</ecNumber>
    </recommendedName>
    <alternativeName>
        <fullName evidence="5">Succinyl-CoA synthetase subunit alpha</fullName>
        <shortName evidence="5">SCS-alpha</shortName>
    </alternativeName>
</protein>
<comment type="similarity">
    <text evidence="4 5">Belongs to the succinate/malate CoA ligase alpha subunit family.</text>
</comment>
<dbReference type="PANTHER" id="PTHR11117">
    <property type="entry name" value="SUCCINYL-COA LIGASE SUBUNIT ALPHA"/>
    <property type="match status" value="1"/>
</dbReference>
<dbReference type="GeneID" id="78373015"/>
<dbReference type="AlphaFoldDB" id="A0A0D8FSZ0"/>
<dbReference type="Proteomes" id="UP000032336">
    <property type="component" value="Unassembled WGS sequence"/>
</dbReference>
<sequence length="294" mass="30156">MSIFVDENTKVIVQGLTGNQGRFHGLRNRDYGTKVVAGVTPGKAGTDVEGIPIFDSVKEAAAVTGATASFIVVPPRFAADAIIEAAAAGIAFVVCITEFIPAKDEAMVASVLRRNYPGTRLLGPNCPGIISPGRCNIGITSGDIALAGGPVGIVSRSGTLTYQALYELSQKGVGQTTCVGIGGDPVPGTNFIDCLAAFEADPETKAVLMIGEIGGEEEEKAALFIKEHVSKPVVAYVAGVTAPPGRKMGHAGAIVSGGHGTAQGKMDVLRDAGVVVAVNPTEAGDRMVEIVERL</sequence>
<gene>
    <name evidence="5 8" type="primary">sucD</name>
    <name evidence="8" type="ORF">FEAC_18790</name>
</gene>
<dbReference type="PATRIC" id="fig|1121877.4.peg.2087"/>